<name>A0A7E6DH62_9CHIR</name>
<dbReference type="Proteomes" id="UP000504628">
    <property type="component" value="Chromosome 3"/>
</dbReference>
<evidence type="ECO:0000313" key="2">
    <source>
        <dbReference type="RefSeq" id="XP_035878344.1"/>
    </source>
</evidence>
<dbReference type="KEGG" id="pdic:114513189"/>
<keyword evidence="1" id="KW-1185">Reference proteome</keyword>
<accession>A0A7E6DH62</accession>
<dbReference type="OrthoDB" id="10504379at2759"/>
<sequence>MPAALPWRRGGAANRLCLGLKRRAPPRGPGVAENRAARATAARAGGRKGPPDAWSTKAALVAGIALGKSCPLAPQYKAGSQRRLCTPDKS</sequence>
<dbReference type="InParanoid" id="A0A7E6DH62"/>
<reference evidence="2" key="1">
    <citation type="submission" date="2025-08" db="UniProtKB">
        <authorList>
            <consortium name="RefSeq"/>
        </authorList>
    </citation>
    <scope>IDENTIFICATION</scope>
    <source>
        <tissue evidence="2">Muscle</tissue>
    </source>
</reference>
<gene>
    <name evidence="2" type="primary">BRD3OS</name>
</gene>
<dbReference type="AlphaFoldDB" id="A0A7E6DH62"/>
<protein>
    <submittedName>
        <fullName evidence="2">Uncharacterized protein</fullName>
    </submittedName>
</protein>
<dbReference type="CTD" id="266655"/>
<dbReference type="RefSeq" id="XP_035878344.1">
    <property type="nucleotide sequence ID" value="XM_036022451.1"/>
</dbReference>
<proteinExistence type="predicted"/>
<organism evidence="1 2">
    <name type="scientific">Phyllostomus discolor</name>
    <name type="common">pale spear-nosed bat</name>
    <dbReference type="NCBI Taxonomy" id="89673"/>
    <lineage>
        <taxon>Eukaryota</taxon>
        <taxon>Metazoa</taxon>
        <taxon>Chordata</taxon>
        <taxon>Craniata</taxon>
        <taxon>Vertebrata</taxon>
        <taxon>Euteleostomi</taxon>
        <taxon>Mammalia</taxon>
        <taxon>Eutheria</taxon>
        <taxon>Laurasiatheria</taxon>
        <taxon>Chiroptera</taxon>
        <taxon>Yangochiroptera</taxon>
        <taxon>Phyllostomidae</taxon>
        <taxon>Phyllostominae</taxon>
        <taxon>Phyllostomus</taxon>
    </lineage>
</organism>
<evidence type="ECO:0000313" key="1">
    <source>
        <dbReference type="Proteomes" id="UP000504628"/>
    </source>
</evidence>
<dbReference type="GeneID" id="114513189"/>